<dbReference type="AlphaFoldDB" id="A0A7V3REF7"/>
<dbReference type="InterPro" id="IPR036079">
    <property type="entry name" value="ATPase_csu/dsu_sf"/>
</dbReference>
<dbReference type="InterPro" id="IPR002843">
    <property type="entry name" value="ATPase_V0-cplx_csu/dsu"/>
</dbReference>
<gene>
    <name evidence="3" type="ORF">ENX73_02875</name>
</gene>
<comment type="caution">
    <text evidence="3">The sequence shown here is derived from an EMBL/GenBank/DDBJ whole genome shotgun (WGS) entry which is preliminary data.</text>
</comment>
<accession>A0A7V3REF7</accession>
<evidence type="ECO:0000256" key="2">
    <source>
        <dbReference type="ARBA" id="ARBA00023065"/>
    </source>
</evidence>
<dbReference type="InterPro" id="IPR050873">
    <property type="entry name" value="V-ATPase_V0D/AC39_subunit"/>
</dbReference>
<dbReference type="EMBL" id="DTPE01000115">
    <property type="protein sequence ID" value="HGE75052.1"/>
    <property type="molecule type" value="Genomic_DNA"/>
</dbReference>
<name>A0A7V3REF7_9BACT</name>
<sequence>MIGFISYSGVSSKLYALSSEFLNDEDYKNLMAQSSVQDVVRYLQATRMYSDTIGNMTLEEIHRRDLEIMLQMDLIKDLKKIFTFFVTFDKDFSRLMFQRYEIENLKLALRIVLIEMGSKDNVENLKKQFFDLGGKASIDPIKVATSKNQDEILDNLAGSPYQEIVRNAFSSYKNSSSSTLIGVLENAIDSWIFARIISASQKLGAKDQMVVKTLIGERADLTDVEWVVRAKAFYEIKPEELYNSLLPYHFRLGPSDLHAMCDAKGIKELLDFLKESPYKEIYKDMNEETIIDTITIQERRFLREKSLEAITKFGTFSIASFFRYFFLKEYEIMDIISIVEGVRYGLKPEEIKGLVIRKF</sequence>
<dbReference type="InterPro" id="IPR044911">
    <property type="entry name" value="V-type_ATPase_csu/dsu_dom_3"/>
</dbReference>
<keyword evidence="2" id="KW-0406">Ion transport</keyword>
<dbReference type="PANTHER" id="PTHR38682:SF1">
    <property type="entry name" value="V-TYPE ATP SYNTHASE SUBUNIT C"/>
    <property type="match status" value="1"/>
</dbReference>
<dbReference type="PANTHER" id="PTHR38682">
    <property type="entry name" value="V-TYPE ATP SYNTHASE SUBUNIT C"/>
    <property type="match status" value="1"/>
</dbReference>
<evidence type="ECO:0000313" key="3">
    <source>
        <dbReference type="EMBL" id="HGE75052.1"/>
    </source>
</evidence>
<proteinExistence type="predicted"/>
<evidence type="ECO:0008006" key="4">
    <source>
        <dbReference type="Google" id="ProtNLM"/>
    </source>
</evidence>
<dbReference type="SUPFAM" id="SSF103486">
    <property type="entry name" value="V-type ATP synthase subunit C"/>
    <property type="match status" value="1"/>
</dbReference>
<organism evidence="3">
    <name type="scientific">Mesoaciditoga lauensis</name>
    <dbReference type="NCBI Taxonomy" id="1495039"/>
    <lineage>
        <taxon>Bacteria</taxon>
        <taxon>Thermotogati</taxon>
        <taxon>Thermotogota</taxon>
        <taxon>Thermotogae</taxon>
        <taxon>Mesoaciditogales</taxon>
        <taxon>Mesoaciditogaceae</taxon>
        <taxon>Mesoaciditoga</taxon>
    </lineage>
</organism>
<reference evidence="3" key="1">
    <citation type="journal article" date="2020" name="mSystems">
        <title>Genome- and Community-Level Interaction Insights into Carbon Utilization and Element Cycling Functions of Hydrothermarchaeota in Hydrothermal Sediment.</title>
        <authorList>
            <person name="Zhou Z."/>
            <person name="Liu Y."/>
            <person name="Xu W."/>
            <person name="Pan J."/>
            <person name="Luo Z.H."/>
            <person name="Li M."/>
        </authorList>
    </citation>
    <scope>NUCLEOTIDE SEQUENCE [LARGE SCALE GENOMIC DNA]</scope>
    <source>
        <strain evidence="3">SpSt-966</strain>
    </source>
</reference>
<dbReference type="Gene3D" id="1.10.132.50">
    <property type="entry name" value="ATP synthase (C/AC39) subunit, domain 3"/>
    <property type="match status" value="2"/>
</dbReference>
<keyword evidence="1" id="KW-0813">Transport</keyword>
<evidence type="ECO:0000256" key="1">
    <source>
        <dbReference type="ARBA" id="ARBA00022448"/>
    </source>
</evidence>
<protein>
    <recommendedName>
        <fullName evidence="4">ATPase</fullName>
    </recommendedName>
</protein>
<dbReference type="GO" id="GO:0046961">
    <property type="term" value="F:proton-transporting ATPase activity, rotational mechanism"/>
    <property type="evidence" value="ECO:0007669"/>
    <property type="project" value="InterPro"/>
</dbReference>
<dbReference type="Pfam" id="PF01992">
    <property type="entry name" value="vATP-synt_AC39"/>
    <property type="match status" value="1"/>
</dbReference>